<evidence type="ECO:0000256" key="2">
    <source>
        <dbReference type="ARBA" id="ARBA00023157"/>
    </source>
</evidence>
<dbReference type="SMART" id="SM00791">
    <property type="entry name" value="Agglutinin"/>
    <property type="match status" value="1"/>
</dbReference>
<evidence type="ECO:0000313" key="5">
    <source>
        <dbReference type="Proteomes" id="UP001497457"/>
    </source>
</evidence>
<dbReference type="Proteomes" id="UP001497457">
    <property type="component" value="Chromosome 29rd"/>
</dbReference>
<gene>
    <name evidence="4" type="ORF">URODEC1_LOCUS73961</name>
</gene>
<dbReference type="PANTHER" id="PTHR39244:SF5">
    <property type="entry name" value="NATTERIN-3-LIKE"/>
    <property type="match status" value="1"/>
</dbReference>
<dbReference type="EMBL" id="OZ075139">
    <property type="protein sequence ID" value="CAL5017835.1"/>
    <property type="molecule type" value="Genomic_DNA"/>
</dbReference>
<dbReference type="CDD" id="cd20216">
    <property type="entry name" value="PFM_HFR-2-like"/>
    <property type="match status" value="1"/>
</dbReference>
<keyword evidence="5" id="KW-1185">Reference proteome</keyword>
<dbReference type="InterPro" id="IPR053237">
    <property type="entry name" value="Natterin_C"/>
</dbReference>
<dbReference type="InterPro" id="IPR036242">
    <property type="entry name" value="Agglutinin_dom_sf"/>
</dbReference>
<dbReference type="SUPFAM" id="SSF50382">
    <property type="entry name" value="Agglutinin"/>
    <property type="match status" value="1"/>
</dbReference>
<dbReference type="Pfam" id="PF01117">
    <property type="entry name" value="Aerolysin"/>
    <property type="match status" value="1"/>
</dbReference>
<name>A0ABC9CGX3_9POAL</name>
<dbReference type="CDD" id="cd00257">
    <property type="entry name" value="beta-trefoil_FSCN-like"/>
    <property type="match status" value="1"/>
</dbReference>
<comment type="similarity">
    <text evidence="1">Belongs to the aerolysin family.</text>
</comment>
<accession>A0ABC9CGX3</accession>
<dbReference type="Gene3D" id="2.170.15.10">
    <property type="entry name" value="Proaerolysin, chain A, domain 3"/>
    <property type="match status" value="1"/>
</dbReference>
<dbReference type="InterPro" id="IPR055267">
    <property type="entry name" value="Aerolysin-like_C"/>
</dbReference>
<dbReference type="InterPro" id="IPR008998">
    <property type="entry name" value="Agglutinin"/>
</dbReference>
<evidence type="ECO:0000256" key="1">
    <source>
        <dbReference type="ARBA" id="ARBA00009831"/>
    </source>
</evidence>
<proteinExistence type="inferred from homology"/>
<dbReference type="Gene3D" id="2.80.10.50">
    <property type="match status" value="1"/>
</dbReference>
<dbReference type="AlphaFoldDB" id="A0ABC9CGX3"/>
<dbReference type="SUPFAM" id="SSF56973">
    <property type="entry name" value="Aerolisin/ETX pore-forming domain"/>
    <property type="match status" value="1"/>
</dbReference>
<feature type="domain" description="Agglutinin" evidence="3">
    <location>
        <begin position="113"/>
        <end position="248"/>
    </location>
</feature>
<reference evidence="4" key="1">
    <citation type="submission" date="2024-10" db="EMBL/GenBank/DDBJ databases">
        <authorList>
            <person name="Ryan C."/>
        </authorList>
    </citation>
    <scope>NUCLEOTIDE SEQUENCE [LARGE SCALE GENOMIC DNA]</scope>
</reference>
<sequence length="426" mass="48155">MARLELPSQLSSQNLTFFPLPIFHLKPSLAALAAHMKPLKNWLTRLLTPTARRGDETMMRPHGKINVGQGTAPSRSQPDDVVFGPVTIEKQRPAKPAKIPPPERPKTQMAQKFELPKYVCFKGDNDKYLSVQSIEGHPYLQFLSDDIGDPSVKHIIYNNGDGYIRIRANKNNKFWRRSPNWIWADSDDTTSNDPDTLFRVVKLEGNIFALENHGNDHFCHRLTYEGKESCLNATIPSIRNEARLHIEEVVLSRRIYNIEYDLEKAKVYDSKVLTMVKEEAINHGSKDTTATLNLKYEIKKEKKWNSSSSLKLGVTAKIEAAVPQVADLSVELSTESTKSYTWAESNSNTEERLSNTVVTVPPHSKVIVSVLATEATCDVPFSYYQEDILTDGQTVVRKFDDGIYRGVNSYGFKHDISEEKLENVSA</sequence>
<dbReference type="PANTHER" id="PTHR39244">
    <property type="entry name" value="NATTERIN-4"/>
    <property type="match status" value="1"/>
</dbReference>
<dbReference type="Pfam" id="PF07468">
    <property type="entry name" value="Agglutinin"/>
    <property type="match status" value="1"/>
</dbReference>
<evidence type="ECO:0000313" key="4">
    <source>
        <dbReference type="EMBL" id="CAL5017835.1"/>
    </source>
</evidence>
<organism evidence="4 5">
    <name type="scientific">Urochloa decumbens</name>
    <dbReference type="NCBI Taxonomy" id="240449"/>
    <lineage>
        <taxon>Eukaryota</taxon>
        <taxon>Viridiplantae</taxon>
        <taxon>Streptophyta</taxon>
        <taxon>Embryophyta</taxon>
        <taxon>Tracheophyta</taxon>
        <taxon>Spermatophyta</taxon>
        <taxon>Magnoliopsida</taxon>
        <taxon>Liliopsida</taxon>
        <taxon>Poales</taxon>
        <taxon>Poaceae</taxon>
        <taxon>PACMAD clade</taxon>
        <taxon>Panicoideae</taxon>
        <taxon>Panicodae</taxon>
        <taxon>Paniceae</taxon>
        <taxon>Melinidinae</taxon>
        <taxon>Urochloa</taxon>
    </lineage>
</organism>
<protein>
    <recommendedName>
        <fullName evidence="3">Agglutinin domain-containing protein</fullName>
    </recommendedName>
</protein>
<evidence type="ECO:0000259" key="3">
    <source>
        <dbReference type="SMART" id="SM00791"/>
    </source>
</evidence>
<keyword evidence="2" id="KW-1015">Disulfide bond</keyword>